<dbReference type="Proteomes" id="UP000070258">
    <property type="component" value="Unassembled WGS sequence"/>
</dbReference>
<dbReference type="Pfam" id="PF00583">
    <property type="entry name" value="Acetyltransf_1"/>
    <property type="match status" value="1"/>
</dbReference>
<dbReference type="SUPFAM" id="SSF55729">
    <property type="entry name" value="Acyl-CoA N-acyltransferases (Nat)"/>
    <property type="match status" value="1"/>
</dbReference>
<dbReference type="Gene3D" id="3.40.630.30">
    <property type="match status" value="1"/>
</dbReference>
<dbReference type="PANTHER" id="PTHR43877">
    <property type="entry name" value="AMINOALKYLPHOSPHONATE N-ACETYLTRANSFERASE-RELATED-RELATED"/>
    <property type="match status" value="1"/>
</dbReference>
<evidence type="ECO:0000259" key="3">
    <source>
        <dbReference type="PROSITE" id="PS51186"/>
    </source>
</evidence>
<accession>A0A137ZZH0</accession>
<name>A0A137ZZH0_9ACTN</name>
<proteinExistence type="predicted"/>
<evidence type="ECO:0000256" key="1">
    <source>
        <dbReference type="ARBA" id="ARBA00022679"/>
    </source>
</evidence>
<dbReference type="InterPro" id="IPR000182">
    <property type="entry name" value="GNAT_dom"/>
</dbReference>
<dbReference type="PROSITE" id="PS51186">
    <property type="entry name" value="GNAT"/>
    <property type="match status" value="1"/>
</dbReference>
<keyword evidence="2" id="KW-0012">Acyltransferase</keyword>
<reference evidence="5" key="1">
    <citation type="submission" date="2016-02" db="EMBL/GenBank/DDBJ databases">
        <authorList>
            <person name="Wen L."/>
            <person name="He K."/>
            <person name="Yang H."/>
        </authorList>
    </citation>
    <scope>NUCLEOTIDE SEQUENCE [LARGE SCALE GENOMIC DNA]</scope>
    <source>
        <strain evidence="5">JCM 15929</strain>
    </source>
</reference>
<dbReference type="InterPro" id="IPR050832">
    <property type="entry name" value="Bact_Acetyltransf"/>
</dbReference>
<feature type="domain" description="N-acetyltransferase" evidence="3">
    <location>
        <begin position="14"/>
        <end position="186"/>
    </location>
</feature>
<evidence type="ECO:0000313" key="4">
    <source>
        <dbReference type="EMBL" id="KXP03575.1"/>
    </source>
</evidence>
<dbReference type="EMBL" id="LSRF01000058">
    <property type="protein sequence ID" value="KXP03575.1"/>
    <property type="molecule type" value="Genomic_DNA"/>
</dbReference>
<gene>
    <name evidence="4" type="ORF">AXK60_17345</name>
</gene>
<comment type="caution">
    <text evidence="4">The sequence shown here is derived from an EMBL/GenBank/DDBJ whole genome shotgun (WGS) entry which is preliminary data.</text>
</comment>
<dbReference type="CDD" id="cd04301">
    <property type="entry name" value="NAT_SF"/>
    <property type="match status" value="1"/>
</dbReference>
<evidence type="ECO:0000256" key="2">
    <source>
        <dbReference type="ARBA" id="ARBA00023315"/>
    </source>
</evidence>
<protein>
    <recommendedName>
        <fullName evidence="3">N-acetyltransferase domain-containing protein</fullName>
    </recommendedName>
</protein>
<dbReference type="STRING" id="239498.AXK60_17345"/>
<dbReference type="GO" id="GO:0016747">
    <property type="term" value="F:acyltransferase activity, transferring groups other than amino-acyl groups"/>
    <property type="evidence" value="ECO:0007669"/>
    <property type="project" value="InterPro"/>
</dbReference>
<dbReference type="AlphaFoldDB" id="A0A137ZZH0"/>
<keyword evidence="1" id="KW-0808">Transferase</keyword>
<dbReference type="InterPro" id="IPR016181">
    <property type="entry name" value="Acyl_CoA_acyltransferase"/>
</dbReference>
<organism evidence="4 5">
    <name type="scientific">Tsukamurella pseudospumae</name>
    <dbReference type="NCBI Taxonomy" id="239498"/>
    <lineage>
        <taxon>Bacteria</taxon>
        <taxon>Bacillati</taxon>
        <taxon>Actinomycetota</taxon>
        <taxon>Actinomycetes</taxon>
        <taxon>Mycobacteriales</taxon>
        <taxon>Tsukamurellaceae</taxon>
        <taxon>Tsukamurella</taxon>
    </lineage>
</organism>
<evidence type="ECO:0000313" key="5">
    <source>
        <dbReference type="Proteomes" id="UP000070258"/>
    </source>
</evidence>
<sequence length="194" mass="19987">MTRSGIYRGTMTPSPARIAQAQDAAAVAALAARTFPLACPPSLPREHVQTFIAQNLGEAEFAGHIAEPGHRVLVVDGAPGPDGAARPVGYALVLHGDFDEGPESLRGAPSTYLSKLYVDPDHHGSGVARTLLDAAVLGAAGEPLWLGVNADNARAKRFYAKSGFVVAGTRTFTVGGTTFVDDVLVLAASAARGA</sequence>